<name>A0A813NBS3_9BILA</name>
<comment type="caution">
    <text evidence="2">The sequence shown here is derived from an EMBL/GenBank/DDBJ whole genome shotgun (WGS) entry which is preliminary data.</text>
</comment>
<organism evidence="2 4">
    <name type="scientific">Rotaria sordida</name>
    <dbReference type="NCBI Taxonomy" id="392033"/>
    <lineage>
        <taxon>Eukaryota</taxon>
        <taxon>Metazoa</taxon>
        <taxon>Spiralia</taxon>
        <taxon>Gnathifera</taxon>
        <taxon>Rotifera</taxon>
        <taxon>Eurotatoria</taxon>
        <taxon>Bdelloidea</taxon>
        <taxon>Philodinida</taxon>
        <taxon>Philodinidae</taxon>
        <taxon>Rotaria</taxon>
    </lineage>
</organism>
<feature type="transmembrane region" description="Helical" evidence="1">
    <location>
        <begin position="40"/>
        <end position="63"/>
    </location>
</feature>
<evidence type="ECO:0000256" key="1">
    <source>
        <dbReference type="SAM" id="Phobius"/>
    </source>
</evidence>
<dbReference type="AlphaFoldDB" id="A0A813NBS3"/>
<keyword evidence="5" id="KW-1185">Reference proteome</keyword>
<dbReference type="EMBL" id="CAJNOH010000007">
    <property type="protein sequence ID" value="CAF0737331.1"/>
    <property type="molecule type" value="Genomic_DNA"/>
</dbReference>
<evidence type="ECO:0000313" key="5">
    <source>
        <dbReference type="Proteomes" id="UP000663870"/>
    </source>
</evidence>
<accession>A0A813NBS3</accession>
<sequence length="95" mass="11245">MRSTYSDTIAREQQIRELNRETKIVSLTPRARTRQDEPRFYEIIIIAIIHIIFAVFILGRFIINNGPLIRQVYYALIDVSNEKLTETPSFFETIR</sequence>
<keyword evidence="1" id="KW-1133">Transmembrane helix</keyword>
<dbReference type="Proteomes" id="UP000663870">
    <property type="component" value="Unassembled WGS sequence"/>
</dbReference>
<keyword evidence="1" id="KW-0812">Transmembrane</keyword>
<evidence type="ECO:0000313" key="3">
    <source>
        <dbReference type="EMBL" id="CAF1393912.1"/>
    </source>
</evidence>
<dbReference type="Proteomes" id="UP000663854">
    <property type="component" value="Unassembled WGS sequence"/>
</dbReference>
<evidence type="ECO:0000313" key="2">
    <source>
        <dbReference type="EMBL" id="CAF0737331.1"/>
    </source>
</evidence>
<dbReference type="EMBL" id="CAJNOL010001628">
    <property type="protein sequence ID" value="CAF1393912.1"/>
    <property type="molecule type" value="Genomic_DNA"/>
</dbReference>
<proteinExistence type="predicted"/>
<evidence type="ECO:0000313" key="4">
    <source>
        <dbReference type="Proteomes" id="UP000663854"/>
    </source>
</evidence>
<gene>
    <name evidence="3" type="ORF">JXQ802_LOCUS34363</name>
    <name evidence="2" type="ORF">PYM288_LOCUS1338</name>
</gene>
<protein>
    <submittedName>
        <fullName evidence="2">Uncharacterized protein</fullName>
    </submittedName>
</protein>
<keyword evidence="1" id="KW-0472">Membrane</keyword>
<reference evidence="2" key="1">
    <citation type="submission" date="2021-02" db="EMBL/GenBank/DDBJ databases">
        <authorList>
            <person name="Nowell W R."/>
        </authorList>
    </citation>
    <scope>NUCLEOTIDE SEQUENCE</scope>
</reference>